<dbReference type="PANTHER" id="PTHR30273:SF2">
    <property type="entry name" value="PROTEIN FECR"/>
    <property type="match status" value="1"/>
</dbReference>
<protein>
    <submittedName>
        <fullName evidence="4">FecR family protein</fullName>
    </submittedName>
</protein>
<dbReference type="RefSeq" id="WP_091622055.1">
    <property type="nucleotide sequence ID" value="NZ_FNZN01000003.1"/>
</dbReference>
<dbReference type="AlphaFoldDB" id="A0A1H7N3Y3"/>
<accession>A0A1H7N3Y3</accession>
<dbReference type="Gene3D" id="3.55.50.30">
    <property type="match status" value="1"/>
</dbReference>
<dbReference type="Gene3D" id="2.60.120.1440">
    <property type="match status" value="1"/>
</dbReference>
<sequence>MQNNYLAKWLNDELTDAELAEFKKSEAYETYQKIKESASQLESPEFDVDKAWESIEQYKTKEETKVFILSPFKKFLRVAAVIAVLLAGSFFYLNTLNESFTTDYAENKSITLPDASEVILNAESELAFSEKKWDKNRNVNLKGEAYFKVAKGKKFTVKTTQGLVTVLGTQFNVETRKNYFEVTCFEGLVSVTINGKETKLPAGNSILTIDGNTTMMKATVNGVPSWLSKESSFKSIPLHYVMDELERQYNIEVVTEGIDTAQLFTGTFSNDNLELALKSISVPLQIKFNLDGDKVLFYAEKAPK</sequence>
<feature type="transmembrane region" description="Helical" evidence="1">
    <location>
        <begin position="75"/>
        <end position="93"/>
    </location>
</feature>
<dbReference type="Proteomes" id="UP000198990">
    <property type="component" value="Unassembled WGS sequence"/>
</dbReference>
<keyword evidence="5" id="KW-1185">Reference proteome</keyword>
<dbReference type="PIRSF" id="PIRSF018266">
    <property type="entry name" value="FecR"/>
    <property type="match status" value="1"/>
</dbReference>
<reference evidence="5" key="1">
    <citation type="submission" date="2016-10" db="EMBL/GenBank/DDBJ databases">
        <authorList>
            <person name="Varghese N."/>
            <person name="Submissions S."/>
        </authorList>
    </citation>
    <scope>NUCLEOTIDE SEQUENCE [LARGE SCALE GENOMIC DNA]</scope>
    <source>
        <strain evidence="5">DSM 16471</strain>
    </source>
</reference>
<feature type="domain" description="FecR protein" evidence="2">
    <location>
        <begin position="101"/>
        <end position="189"/>
    </location>
</feature>
<gene>
    <name evidence="4" type="ORF">SAMN04488008_10367</name>
</gene>
<dbReference type="InterPro" id="IPR032508">
    <property type="entry name" value="FecR_C"/>
</dbReference>
<dbReference type="PANTHER" id="PTHR30273">
    <property type="entry name" value="PERIPLASMIC SIGNAL SENSOR AND SIGMA FACTOR ACTIVATOR FECR-RELATED"/>
    <property type="match status" value="1"/>
</dbReference>
<dbReference type="STRING" id="228957.SAMN04488008_10367"/>
<dbReference type="Pfam" id="PF04773">
    <property type="entry name" value="FecR"/>
    <property type="match status" value="1"/>
</dbReference>
<evidence type="ECO:0000313" key="4">
    <source>
        <dbReference type="EMBL" id="SEL17577.1"/>
    </source>
</evidence>
<keyword evidence="1" id="KW-0472">Membrane</keyword>
<evidence type="ECO:0000259" key="3">
    <source>
        <dbReference type="Pfam" id="PF16344"/>
    </source>
</evidence>
<dbReference type="OrthoDB" id="1097347at2"/>
<evidence type="ECO:0000259" key="2">
    <source>
        <dbReference type="Pfam" id="PF04773"/>
    </source>
</evidence>
<dbReference type="InterPro" id="IPR006860">
    <property type="entry name" value="FecR"/>
</dbReference>
<feature type="domain" description="Protein FecR C-terminal" evidence="3">
    <location>
        <begin position="232"/>
        <end position="296"/>
    </location>
</feature>
<dbReference type="Pfam" id="PF16344">
    <property type="entry name" value="FecR_C"/>
    <property type="match status" value="1"/>
</dbReference>
<evidence type="ECO:0000313" key="5">
    <source>
        <dbReference type="Proteomes" id="UP000198990"/>
    </source>
</evidence>
<evidence type="ECO:0000256" key="1">
    <source>
        <dbReference type="SAM" id="Phobius"/>
    </source>
</evidence>
<keyword evidence="1" id="KW-0812">Transmembrane</keyword>
<dbReference type="EMBL" id="FNZN01000003">
    <property type="protein sequence ID" value="SEL17577.1"/>
    <property type="molecule type" value="Genomic_DNA"/>
</dbReference>
<proteinExistence type="predicted"/>
<organism evidence="4 5">
    <name type="scientific">Maribacter orientalis</name>
    <dbReference type="NCBI Taxonomy" id="228957"/>
    <lineage>
        <taxon>Bacteria</taxon>
        <taxon>Pseudomonadati</taxon>
        <taxon>Bacteroidota</taxon>
        <taxon>Flavobacteriia</taxon>
        <taxon>Flavobacteriales</taxon>
        <taxon>Flavobacteriaceae</taxon>
        <taxon>Maribacter</taxon>
    </lineage>
</organism>
<name>A0A1H7N3Y3_9FLAO</name>
<dbReference type="GO" id="GO:0016989">
    <property type="term" value="F:sigma factor antagonist activity"/>
    <property type="evidence" value="ECO:0007669"/>
    <property type="project" value="TreeGrafter"/>
</dbReference>
<dbReference type="InterPro" id="IPR012373">
    <property type="entry name" value="Ferrdict_sens_TM"/>
</dbReference>
<keyword evidence="1" id="KW-1133">Transmembrane helix</keyword>